<evidence type="ECO:0000256" key="2">
    <source>
        <dbReference type="ARBA" id="ARBA00010145"/>
    </source>
</evidence>
<feature type="transmembrane region" description="Helical" evidence="8">
    <location>
        <begin position="230"/>
        <end position="252"/>
    </location>
</feature>
<evidence type="ECO:0000256" key="8">
    <source>
        <dbReference type="SAM" id="Phobius"/>
    </source>
</evidence>
<dbReference type="PANTHER" id="PTHR36838">
    <property type="entry name" value="AUXIN EFFLUX CARRIER FAMILY PROTEIN"/>
    <property type="match status" value="1"/>
</dbReference>
<evidence type="ECO:0000313" key="9">
    <source>
        <dbReference type="EMBL" id="EFE28164.1"/>
    </source>
</evidence>
<reference evidence="10" key="1">
    <citation type="submission" date="2010-12" db="EMBL/GenBank/DDBJ databases">
        <title>The genome sequence of Filifactor alocis strain ATCC 35896.</title>
        <authorList>
            <consortium name="The Broad Institute Genome Sequencing Platform"/>
            <person name="Ward D."/>
            <person name="Earl A."/>
            <person name="Feldgarden M."/>
            <person name="Young S.K."/>
            <person name="Gargeya S."/>
            <person name="Zeng Q."/>
            <person name="Alvarado L."/>
            <person name="Berlin A."/>
            <person name="Bochicchio J."/>
            <person name="Chapman S.B."/>
            <person name="Chen Z."/>
            <person name="Freedman E."/>
            <person name="Gellesch M."/>
            <person name="Goldberg J."/>
            <person name="Griggs A."/>
            <person name="Gujja S."/>
            <person name="Heilman E."/>
            <person name="Heiman D."/>
            <person name="Howarth C."/>
            <person name="Mehta T."/>
            <person name="Neiman D."/>
            <person name="Pearson M."/>
            <person name="Roberts A."/>
            <person name="Saif S."/>
            <person name="Shea T."/>
            <person name="Shenoy N."/>
            <person name="Sisk P."/>
            <person name="Stolte C."/>
            <person name="Sykes S."/>
            <person name="White J."/>
            <person name="Yandava C."/>
            <person name="Izard J."/>
            <person name="Blanton J.M."/>
            <person name="Baranova O.V."/>
            <person name="Tanner A.C."/>
            <person name="Dewhirst F.E."/>
            <person name="Haas B."/>
            <person name="Nusbaum C."/>
            <person name="Birren B."/>
        </authorList>
    </citation>
    <scope>NUCLEOTIDE SEQUENCE [LARGE SCALE GENOMIC DNA]</scope>
    <source>
        <strain evidence="10">ATCC 35896 / D40 B5</strain>
    </source>
</reference>
<gene>
    <name evidence="9" type="ordered locus">HMPREF0389_00077</name>
</gene>
<keyword evidence="7 8" id="KW-0472">Membrane</keyword>
<evidence type="ECO:0000256" key="6">
    <source>
        <dbReference type="ARBA" id="ARBA00022989"/>
    </source>
</evidence>
<dbReference type="Pfam" id="PF03547">
    <property type="entry name" value="Mem_trans"/>
    <property type="match status" value="1"/>
</dbReference>
<organism evidence="9 10">
    <name type="scientific">Filifactor alocis (strain ATCC 35896 / CCUG 47790 / D40 B5)</name>
    <name type="common">Fusobacterium alocis</name>
    <dbReference type="NCBI Taxonomy" id="546269"/>
    <lineage>
        <taxon>Bacteria</taxon>
        <taxon>Bacillati</taxon>
        <taxon>Bacillota</taxon>
        <taxon>Clostridia</taxon>
        <taxon>Peptostreptococcales</taxon>
        <taxon>Filifactoraceae</taxon>
        <taxon>Filifactor</taxon>
    </lineage>
</organism>
<feature type="transmembrane region" description="Helical" evidence="8">
    <location>
        <begin position="37"/>
        <end position="56"/>
    </location>
</feature>
<feature type="transmembrane region" description="Helical" evidence="8">
    <location>
        <begin position="258"/>
        <end position="277"/>
    </location>
</feature>
<dbReference type="KEGG" id="faa:HMPREF0389_00077"/>
<dbReference type="EMBL" id="CP002390">
    <property type="protein sequence ID" value="EFE28164.1"/>
    <property type="molecule type" value="Genomic_DNA"/>
</dbReference>
<dbReference type="AlphaFoldDB" id="D6GR73"/>
<name>D6GR73_FILAD</name>
<feature type="transmembrane region" description="Helical" evidence="8">
    <location>
        <begin position="289"/>
        <end position="311"/>
    </location>
</feature>
<sequence length="314" mass="34500">MESFWVSFNAVAPLLLLVALGFYLNQKGLLAGEVLATINYLCFHLFLPFLLYTNIIHNDVKKLLNPRLFFFVGGMVLFIFIITSLFIPLVEKDSGSRGALIQSLFRSNYVILGVPLSYAIYGEQGSAIASMLIALVIPMYNVLAVIILAIHGTQSDGEKKENILIKIVKNPLIKGCFFGILTLFLPFEIPKFLDTTVSNIAKIGSAFPIILLGSALNLKGMKKNVLKLSLAVFGKLIVIPAIAIPISVFFGFRGAELTVILTVFATPPSVSSGIMAEQMNCNGELASEIIVLASIFSFLSIFLWVFFLSYYHLL</sequence>
<dbReference type="InterPro" id="IPR038770">
    <property type="entry name" value="Na+/solute_symporter_sf"/>
</dbReference>
<protein>
    <submittedName>
        <fullName evidence="9">Transporter, auxin efflux carrier (AEC) family protein</fullName>
    </submittedName>
</protein>
<comment type="similarity">
    <text evidence="2">Belongs to the auxin efflux carrier (TC 2.A.69) family.</text>
</comment>
<dbReference type="GO" id="GO:0055085">
    <property type="term" value="P:transmembrane transport"/>
    <property type="evidence" value="ECO:0007669"/>
    <property type="project" value="InterPro"/>
</dbReference>
<evidence type="ECO:0000313" key="10">
    <source>
        <dbReference type="Proteomes" id="UP000007468"/>
    </source>
</evidence>
<dbReference type="InterPro" id="IPR004776">
    <property type="entry name" value="Mem_transp_PIN-like"/>
</dbReference>
<keyword evidence="10" id="KW-1185">Reference proteome</keyword>
<dbReference type="eggNOG" id="COG0679">
    <property type="taxonomic scope" value="Bacteria"/>
</dbReference>
<keyword evidence="4" id="KW-1003">Cell membrane</keyword>
<comment type="subcellular location">
    <subcellularLocation>
        <location evidence="1">Cell membrane</location>
        <topology evidence="1">Multi-pass membrane protein</topology>
    </subcellularLocation>
</comment>
<evidence type="ECO:0000256" key="4">
    <source>
        <dbReference type="ARBA" id="ARBA00022475"/>
    </source>
</evidence>
<evidence type="ECO:0000256" key="1">
    <source>
        <dbReference type="ARBA" id="ARBA00004651"/>
    </source>
</evidence>
<feature type="transmembrane region" description="Helical" evidence="8">
    <location>
        <begin position="171"/>
        <end position="187"/>
    </location>
</feature>
<evidence type="ECO:0000256" key="5">
    <source>
        <dbReference type="ARBA" id="ARBA00022692"/>
    </source>
</evidence>
<dbReference type="GO" id="GO:0005886">
    <property type="term" value="C:plasma membrane"/>
    <property type="evidence" value="ECO:0007669"/>
    <property type="project" value="UniProtKB-SubCell"/>
</dbReference>
<dbReference type="Gene3D" id="1.20.1530.20">
    <property type="match status" value="1"/>
</dbReference>
<dbReference type="OrthoDB" id="9794315at2"/>
<dbReference type="PANTHER" id="PTHR36838:SF4">
    <property type="entry name" value="AUXIN EFFLUX CARRIER FAMILY PROTEIN"/>
    <property type="match status" value="1"/>
</dbReference>
<evidence type="ECO:0000256" key="7">
    <source>
        <dbReference type="ARBA" id="ARBA00023136"/>
    </source>
</evidence>
<dbReference type="PATRIC" id="fig|546269.5.peg.586"/>
<feature type="transmembrane region" description="Helical" evidence="8">
    <location>
        <begin position="6"/>
        <end position="25"/>
    </location>
</feature>
<keyword evidence="6 8" id="KW-1133">Transmembrane helix</keyword>
<evidence type="ECO:0000256" key="3">
    <source>
        <dbReference type="ARBA" id="ARBA00022448"/>
    </source>
</evidence>
<keyword evidence="5 8" id="KW-0812">Transmembrane</keyword>
<keyword evidence="3" id="KW-0813">Transport</keyword>
<proteinExistence type="inferred from homology"/>
<dbReference type="STRING" id="546269.HMPREF0389_00077"/>
<feature type="transmembrane region" description="Helical" evidence="8">
    <location>
        <begin position="68"/>
        <end position="87"/>
    </location>
</feature>
<feature type="transmembrane region" description="Helical" evidence="8">
    <location>
        <begin position="199"/>
        <end position="218"/>
    </location>
</feature>
<dbReference type="Proteomes" id="UP000007468">
    <property type="component" value="Chromosome"/>
</dbReference>
<feature type="transmembrane region" description="Helical" evidence="8">
    <location>
        <begin position="127"/>
        <end position="150"/>
    </location>
</feature>
<accession>D6GR73</accession>
<dbReference type="RefSeq" id="WP_014262214.1">
    <property type="nucleotide sequence ID" value="NC_016630.1"/>
</dbReference>